<dbReference type="AlphaFoldDB" id="A0A5J9UV44"/>
<dbReference type="PANTHER" id="PTHR32278:SF111">
    <property type="entry name" value="F-BOX PROTEIN PP2-B12-RELATED"/>
    <property type="match status" value="1"/>
</dbReference>
<dbReference type="EMBL" id="RWGY01000011">
    <property type="protein sequence ID" value="TVU27759.1"/>
    <property type="molecule type" value="Genomic_DNA"/>
</dbReference>
<comment type="caution">
    <text evidence="2">The sequence shown here is derived from an EMBL/GenBank/DDBJ whole genome shotgun (WGS) entry which is preliminary data.</text>
</comment>
<dbReference type="Pfam" id="PF14299">
    <property type="entry name" value="PP2"/>
    <property type="match status" value="2"/>
</dbReference>
<feature type="domain" description="F-box" evidence="1">
    <location>
        <begin position="78"/>
        <end position="124"/>
    </location>
</feature>
<evidence type="ECO:0000313" key="3">
    <source>
        <dbReference type="Proteomes" id="UP000324897"/>
    </source>
</evidence>
<evidence type="ECO:0000259" key="1">
    <source>
        <dbReference type="PROSITE" id="PS50181"/>
    </source>
</evidence>
<dbReference type="InterPro" id="IPR001810">
    <property type="entry name" value="F-box_dom"/>
</dbReference>
<dbReference type="InterPro" id="IPR036047">
    <property type="entry name" value="F-box-like_dom_sf"/>
</dbReference>
<dbReference type="Proteomes" id="UP000324897">
    <property type="component" value="Chromosome 1"/>
</dbReference>
<keyword evidence="3" id="KW-1185">Reference proteome</keyword>
<dbReference type="InterPro" id="IPR025886">
    <property type="entry name" value="PP2-like"/>
</dbReference>
<dbReference type="CDD" id="cd22162">
    <property type="entry name" value="F-box_AtSKIP3-like"/>
    <property type="match status" value="2"/>
</dbReference>
<accession>A0A5J9UV44</accession>
<dbReference type="SUPFAM" id="SSF81383">
    <property type="entry name" value="F-box domain"/>
    <property type="match status" value="2"/>
</dbReference>
<dbReference type="Gene3D" id="1.20.1280.50">
    <property type="match status" value="2"/>
</dbReference>
<gene>
    <name evidence="2" type="ORF">EJB05_19259</name>
</gene>
<reference evidence="2 3" key="1">
    <citation type="journal article" date="2019" name="Sci. Rep.">
        <title>A high-quality genome of Eragrostis curvula grass provides insights into Poaceae evolution and supports new strategies to enhance forage quality.</title>
        <authorList>
            <person name="Carballo J."/>
            <person name="Santos B.A.C.M."/>
            <person name="Zappacosta D."/>
            <person name="Garbus I."/>
            <person name="Selva J.P."/>
            <person name="Gallo C.A."/>
            <person name="Diaz A."/>
            <person name="Albertini E."/>
            <person name="Caccamo M."/>
            <person name="Echenique V."/>
        </authorList>
    </citation>
    <scope>NUCLEOTIDE SEQUENCE [LARGE SCALE GENOMIC DNA]</scope>
    <source>
        <strain evidence="3">cv. Victoria</strain>
        <tissue evidence="2">Leaf</tissue>
    </source>
</reference>
<dbReference type="Pfam" id="PF12937">
    <property type="entry name" value="F-box-like"/>
    <property type="match status" value="2"/>
</dbReference>
<organism evidence="2 3">
    <name type="scientific">Eragrostis curvula</name>
    <name type="common">weeping love grass</name>
    <dbReference type="NCBI Taxonomy" id="38414"/>
    <lineage>
        <taxon>Eukaryota</taxon>
        <taxon>Viridiplantae</taxon>
        <taxon>Streptophyta</taxon>
        <taxon>Embryophyta</taxon>
        <taxon>Tracheophyta</taxon>
        <taxon>Spermatophyta</taxon>
        <taxon>Magnoliopsida</taxon>
        <taxon>Liliopsida</taxon>
        <taxon>Poales</taxon>
        <taxon>Poaceae</taxon>
        <taxon>PACMAD clade</taxon>
        <taxon>Chloridoideae</taxon>
        <taxon>Eragrostideae</taxon>
        <taxon>Eragrostidinae</taxon>
        <taxon>Eragrostis</taxon>
    </lineage>
</organism>
<dbReference type="SMART" id="SM00256">
    <property type="entry name" value="FBOX"/>
    <property type="match status" value="2"/>
</dbReference>
<evidence type="ECO:0000313" key="2">
    <source>
        <dbReference type="EMBL" id="TVU27759.1"/>
    </source>
</evidence>
<dbReference type="PROSITE" id="PS50181">
    <property type="entry name" value="FBOX"/>
    <property type="match status" value="2"/>
</dbReference>
<proteinExistence type="predicted"/>
<protein>
    <recommendedName>
        <fullName evidence="1">F-box domain-containing protein</fullName>
    </recommendedName>
</protein>
<feature type="non-terminal residue" evidence="2">
    <location>
        <position position="1"/>
    </location>
</feature>
<feature type="domain" description="F-box" evidence="1">
    <location>
        <begin position="388"/>
        <end position="434"/>
    </location>
</feature>
<dbReference type="OrthoDB" id="1927826at2759"/>
<sequence>MSYSQNRGVPSSPVYNVSRLAPKHFHHFVSSLSPVNPPPIHCTAVYKLSALALPIAPPDRIDRKRQTTSGGSMEATSTCEIARLPEELLSAAISRTSPRDACRAAAVSPAFRAAADSDSVWSCFLPRDLPPLADVEPSSAAPSIKGRYLRLAECPVILADGLTSMWLDRETGVKCFMLSARKLHITWGDTPRYWRYIPITGCSFSEAAELLHVWWLEIHGKIDSKMLTQSSTYGAYFVFKVRSNARGLDLPPQNTSVSLGGNKSTGLVCLDNHCRYDEDGVSMPHISFARGSVTRQHEIPPDVLLPRERADGWKELEMGEFYNDEGEDGEVCISFIATAATLKTGLIVQALHYNLLCSHYRSIANPDRFHRKRQTRKGAEESMEVASACEIARLPEELLSAAISRTSPRDACRAAAVSPAFRVAADSDAVWSCFQPSDPPPLAEGELEPAPRSKKELFMRLTNNPVLLSDGLMSMWLDRESSAKCYMLSARALCIIWGDTPQYWRWIPLTDSRFAEAAKLRAVCWLEIRGKMQSQMLSKNTKYAAYMVFKIDDENYGLDSPLQEAVVSIGENRSTRQACLQGYDNVDDDDEEEVPENYRPMMLPARRRFRRRTRRVPPPEAHVQLPQKRADGWMELEMGEFSNEGGEDGEVSISLMETRGGNWKKGLIVHGIEIRVKK</sequence>
<dbReference type="PANTHER" id="PTHR32278">
    <property type="entry name" value="F-BOX DOMAIN-CONTAINING PROTEIN"/>
    <property type="match status" value="1"/>
</dbReference>
<name>A0A5J9UV44_9POAL</name>
<dbReference type="Gramene" id="TVU27759">
    <property type="protein sequence ID" value="TVU27759"/>
    <property type="gene ID" value="EJB05_19259"/>
</dbReference>